<sequence>MKRMILTIVLTTLLLAGCNTIGHGSKWDNIQEDIYEQKVIVLDSVEDPLPEEAKDLNYMENTSEPRHLPNVNLSDPVVITKMPVTQQP</sequence>
<keyword evidence="2" id="KW-1185">Reference proteome</keyword>
<dbReference type="AlphaFoldDB" id="A0A4V2V2K1"/>
<dbReference type="RefSeq" id="WP_132370902.1">
    <property type="nucleotide sequence ID" value="NZ_SMAN01000003.1"/>
</dbReference>
<dbReference type="PROSITE" id="PS51257">
    <property type="entry name" value="PROKAR_LIPOPROTEIN"/>
    <property type="match status" value="1"/>
</dbReference>
<comment type="caution">
    <text evidence="1">The sequence shown here is derived from an EMBL/GenBank/DDBJ whole genome shotgun (WGS) entry which is preliminary data.</text>
</comment>
<reference evidence="1 2" key="1">
    <citation type="submission" date="2019-03" db="EMBL/GenBank/DDBJ databases">
        <title>Genomic Encyclopedia of Type Strains, Phase IV (KMG-IV): sequencing the most valuable type-strain genomes for metagenomic binning, comparative biology and taxonomic classification.</title>
        <authorList>
            <person name="Goeker M."/>
        </authorList>
    </citation>
    <scope>NUCLEOTIDE SEQUENCE [LARGE SCALE GENOMIC DNA]</scope>
    <source>
        <strain evidence="1 2">DSM 25894</strain>
    </source>
</reference>
<protein>
    <submittedName>
        <fullName evidence="1">Uncharacterized protein</fullName>
    </submittedName>
</protein>
<evidence type="ECO:0000313" key="1">
    <source>
        <dbReference type="EMBL" id="TCT25465.1"/>
    </source>
</evidence>
<organism evidence="1 2">
    <name type="scientific">Melghiribacillus thermohalophilus</name>
    <dbReference type="NCBI Taxonomy" id="1324956"/>
    <lineage>
        <taxon>Bacteria</taxon>
        <taxon>Bacillati</taxon>
        <taxon>Bacillota</taxon>
        <taxon>Bacilli</taxon>
        <taxon>Bacillales</taxon>
        <taxon>Bacillaceae</taxon>
        <taxon>Melghiribacillus</taxon>
    </lineage>
</organism>
<dbReference type="EMBL" id="SMAN01000003">
    <property type="protein sequence ID" value="TCT25465.1"/>
    <property type="molecule type" value="Genomic_DNA"/>
</dbReference>
<dbReference type="OrthoDB" id="1809816at2"/>
<gene>
    <name evidence="1" type="ORF">EDD68_10317</name>
</gene>
<proteinExistence type="predicted"/>
<dbReference type="Proteomes" id="UP000294650">
    <property type="component" value="Unassembled WGS sequence"/>
</dbReference>
<evidence type="ECO:0000313" key="2">
    <source>
        <dbReference type="Proteomes" id="UP000294650"/>
    </source>
</evidence>
<name>A0A4V2V2K1_9BACI</name>
<accession>A0A4V2V2K1</accession>